<gene>
    <name evidence="1" type="ORF">B0H41_006171</name>
</gene>
<name>A0AAX0BAS3_CLOBE</name>
<accession>A0AAX0BAS3</accession>
<dbReference type="Proteomes" id="UP001193748">
    <property type="component" value="Unassembled WGS sequence"/>
</dbReference>
<reference evidence="1" key="2">
    <citation type="journal article" date="2022" name="Nat. Biotechnol.">
        <title>Carbon-negative production of acetone and isopropanol by gas fermentation at industrial pilot scale.</title>
        <authorList>
            <person name="Liew F.E."/>
            <person name="Nogle R."/>
            <person name="Abdalla T."/>
            <person name="Rasor B.J."/>
            <person name="Canter C."/>
            <person name="Jensen R.O."/>
            <person name="Wang L."/>
            <person name="Strutz J."/>
            <person name="Chirania P."/>
            <person name="De Tissera S."/>
            <person name="Mueller A.P."/>
            <person name="Ruan Z."/>
            <person name="Gao A."/>
            <person name="Tran L."/>
            <person name="Engle N.L."/>
            <person name="Bromley J.C."/>
            <person name="Daniell J."/>
            <person name="Conrado R."/>
            <person name="Tschaplinski T.J."/>
            <person name="Giannone R.J."/>
            <person name="Hettich R.L."/>
            <person name="Karim A.S."/>
            <person name="Simpson S.D."/>
            <person name="Brown S.D."/>
            <person name="Leang C."/>
            <person name="Jewett M.C."/>
            <person name="Kopke M."/>
        </authorList>
    </citation>
    <scope>NUCLEOTIDE SEQUENCE</scope>
    <source>
        <strain evidence="1">DJ080</strain>
    </source>
</reference>
<organism evidence="1 2">
    <name type="scientific">Clostridium beijerinckii</name>
    <name type="common">Clostridium MP</name>
    <dbReference type="NCBI Taxonomy" id="1520"/>
    <lineage>
        <taxon>Bacteria</taxon>
        <taxon>Bacillati</taxon>
        <taxon>Bacillota</taxon>
        <taxon>Clostridia</taxon>
        <taxon>Eubacteriales</taxon>
        <taxon>Clostridiaceae</taxon>
        <taxon>Clostridium</taxon>
    </lineage>
</organism>
<dbReference type="RefSeq" id="WP_173712496.1">
    <property type="nucleotide sequence ID" value="NZ_JABSWW010000002.1"/>
</dbReference>
<proteinExistence type="predicted"/>
<comment type="caution">
    <text evidence="1">The sequence shown here is derived from an EMBL/GenBank/DDBJ whole genome shotgun (WGS) entry which is preliminary data.</text>
</comment>
<evidence type="ECO:0000313" key="1">
    <source>
        <dbReference type="EMBL" id="NRT92350.1"/>
    </source>
</evidence>
<dbReference type="AlphaFoldDB" id="A0AAX0BAS3"/>
<sequence length="66" mass="7882">MGKIIQINECKKEPKTQSEECEWDEIANIFKNKFNELHLTKEQIQETSKRLLMEVRTEISNEKSNK</sequence>
<dbReference type="EMBL" id="JABSWW010000002">
    <property type="protein sequence ID" value="NRT92350.1"/>
    <property type="molecule type" value="Genomic_DNA"/>
</dbReference>
<evidence type="ECO:0000313" key="2">
    <source>
        <dbReference type="Proteomes" id="UP001193748"/>
    </source>
</evidence>
<reference evidence="1" key="1">
    <citation type="submission" date="2020-05" db="EMBL/GenBank/DDBJ databases">
        <authorList>
            <person name="Brown S."/>
            <person name="Huntemann M."/>
            <person name="Clum A."/>
            <person name="Spunde A."/>
            <person name="Palaniappan K."/>
            <person name="Ritter S."/>
            <person name="Mikhailova N."/>
            <person name="Chen I.-M."/>
            <person name="Stamatis D."/>
            <person name="Reddy T."/>
            <person name="O'Malley R."/>
            <person name="Daum C."/>
            <person name="Shapiro N."/>
            <person name="Ivanova N."/>
            <person name="Kyrpides N."/>
            <person name="Woyke T."/>
        </authorList>
    </citation>
    <scope>NUCLEOTIDE SEQUENCE</scope>
    <source>
        <strain evidence="1">DJ080</strain>
    </source>
</reference>
<protein>
    <submittedName>
        <fullName evidence="1">Uncharacterized protein</fullName>
    </submittedName>
</protein>